<keyword evidence="2" id="KW-1185">Reference proteome</keyword>
<dbReference type="Proteomes" id="UP000615760">
    <property type="component" value="Unassembled WGS sequence"/>
</dbReference>
<reference evidence="2" key="1">
    <citation type="journal article" date="2019" name="Int. J. Syst. Evol. Microbiol.">
        <title>The Global Catalogue of Microorganisms (GCM) 10K type strain sequencing project: providing services to taxonomists for standard genome sequencing and annotation.</title>
        <authorList>
            <consortium name="The Broad Institute Genomics Platform"/>
            <consortium name="The Broad Institute Genome Sequencing Center for Infectious Disease"/>
            <person name="Wu L."/>
            <person name="Ma J."/>
        </authorList>
    </citation>
    <scope>NUCLEOTIDE SEQUENCE [LARGE SCALE GENOMIC DNA]</scope>
    <source>
        <strain evidence="2">CGMCC 1.15461</strain>
    </source>
</reference>
<comment type="caution">
    <text evidence="1">The sequence shown here is derived from an EMBL/GenBank/DDBJ whole genome shotgun (WGS) entry which is preliminary data.</text>
</comment>
<gene>
    <name evidence="1" type="ORF">GCM10007424_20160</name>
</gene>
<organism evidence="1 2">
    <name type="scientific">Flavobacterium suaedae</name>
    <dbReference type="NCBI Taxonomy" id="1767027"/>
    <lineage>
        <taxon>Bacteria</taxon>
        <taxon>Pseudomonadati</taxon>
        <taxon>Bacteroidota</taxon>
        <taxon>Flavobacteriia</taxon>
        <taxon>Flavobacteriales</taxon>
        <taxon>Flavobacteriaceae</taxon>
        <taxon>Flavobacterium</taxon>
    </lineage>
</organism>
<accession>A0ABQ1K0K9</accession>
<protein>
    <submittedName>
        <fullName evidence="1">Uncharacterized protein</fullName>
    </submittedName>
</protein>
<evidence type="ECO:0000313" key="1">
    <source>
        <dbReference type="EMBL" id="GGB79982.1"/>
    </source>
</evidence>
<evidence type="ECO:0000313" key="2">
    <source>
        <dbReference type="Proteomes" id="UP000615760"/>
    </source>
</evidence>
<dbReference type="EMBL" id="BMJE01000005">
    <property type="protein sequence ID" value="GGB79982.1"/>
    <property type="molecule type" value="Genomic_DNA"/>
</dbReference>
<name>A0ABQ1K0K9_9FLAO</name>
<proteinExistence type="predicted"/>
<sequence>MQFEKAKEKGIYPAVEENYKSAVHADSTKAVFVTEADINKHIQTYQKFIQGLGHFLQEKGLEWEESMHCFNRIYINANGTIEYFLYQFKRDIPLEKEEKFITLVKEYIKANKFGITAPENFSQCSPVVYPKVIK</sequence>